<sequence length="150" mass="18431">MRSSIKNMNEYNEYYKKNDQDIKANDVKVLKLLNEYDKCLRLKNKDWQEDKNMLENILQELDINSEELYHIYNIIEVYTVYNKTKTPHKIEILIPPNTNRAHAHYLFKNIKDCDYKYQYKNRNNEIITFDLLGKNFKNKFYNFCYKNTIY</sequence>
<gene>
    <name evidence="1" type="ORF">LCMiAC02_04540</name>
</gene>
<accession>A0A4D5XF33</accession>
<evidence type="ECO:0000313" key="1">
    <source>
        <dbReference type="EMBL" id="QBK89359.1"/>
    </source>
</evidence>
<organism evidence="1">
    <name type="scientific">Mimivirus LCMiAC02</name>
    <dbReference type="NCBI Taxonomy" id="2506609"/>
    <lineage>
        <taxon>Viruses</taxon>
        <taxon>Varidnaviria</taxon>
        <taxon>Bamfordvirae</taxon>
        <taxon>Nucleocytoviricota</taxon>
        <taxon>Megaviricetes</taxon>
        <taxon>Imitervirales</taxon>
        <taxon>Mimiviridae</taxon>
        <taxon>Klosneuvirinae</taxon>
    </lineage>
</organism>
<reference evidence="1" key="1">
    <citation type="journal article" date="2019" name="MBio">
        <title>Virus Genomes from Deep Sea Sediments Expand the Ocean Megavirome and Support Independent Origins of Viral Gigantism.</title>
        <authorList>
            <person name="Backstrom D."/>
            <person name="Yutin N."/>
            <person name="Jorgensen S.L."/>
            <person name="Dharamshi J."/>
            <person name="Homa F."/>
            <person name="Zaremba-Niedwiedzka K."/>
            <person name="Spang A."/>
            <person name="Wolf Y.I."/>
            <person name="Koonin E.V."/>
            <person name="Ettema T.J."/>
        </authorList>
    </citation>
    <scope>NUCLEOTIDE SEQUENCE</scope>
</reference>
<dbReference type="EMBL" id="MK500417">
    <property type="protein sequence ID" value="QBK89359.1"/>
    <property type="molecule type" value="Genomic_DNA"/>
</dbReference>
<name>A0A4D5XF33_9VIRU</name>
<protein>
    <submittedName>
        <fullName evidence="1">Uncharacterized protein</fullName>
    </submittedName>
</protein>
<proteinExistence type="predicted"/>